<dbReference type="Pfam" id="PF14863">
    <property type="entry name" value="Alkyl_sulf_dimr"/>
    <property type="match status" value="1"/>
</dbReference>
<keyword evidence="2" id="KW-0378">Hydrolase</keyword>
<evidence type="ECO:0000259" key="6">
    <source>
        <dbReference type="SMART" id="SM00849"/>
    </source>
</evidence>
<keyword evidence="8" id="KW-1185">Reference proteome</keyword>
<comment type="similarity">
    <text evidence="4">Belongs to the metallo-beta-lactamase superfamily. Type III sulfatase family.</text>
</comment>
<keyword evidence="1" id="KW-0479">Metal-binding</keyword>
<accession>A0A9D4DXD6</accession>
<dbReference type="PANTHER" id="PTHR43223:SF2">
    <property type="entry name" value="METALLO-BETA-LACTAMASE DOMAIN-CONTAINING PROTEIN"/>
    <property type="match status" value="1"/>
</dbReference>
<proteinExistence type="inferred from homology"/>
<dbReference type="SUPFAM" id="SSF55718">
    <property type="entry name" value="SCP-like"/>
    <property type="match status" value="1"/>
</dbReference>
<dbReference type="Gene3D" id="3.30.1050.10">
    <property type="entry name" value="SCP2 sterol-binding domain"/>
    <property type="match status" value="1"/>
</dbReference>
<evidence type="ECO:0000256" key="4">
    <source>
        <dbReference type="ARBA" id="ARBA00033751"/>
    </source>
</evidence>
<dbReference type="Gene3D" id="1.25.40.880">
    <property type="entry name" value="Alkyl sulfatase, dimerisation domain"/>
    <property type="match status" value="1"/>
</dbReference>
<dbReference type="InterPro" id="IPR038536">
    <property type="entry name" value="Alkyl/aryl-sulf_dimr_sf"/>
</dbReference>
<dbReference type="GO" id="GO:0046872">
    <property type="term" value="F:metal ion binding"/>
    <property type="evidence" value="ECO:0007669"/>
    <property type="project" value="UniProtKB-KW"/>
</dbReference>
<feature type="signal peptide" evidence="5">
    <location>
        <begin position="1"/>
        <end position="16"/>
    </location>
</feature>
<dbReference type="SMART" id="SM00849">
    <property type="entry name" value="Lactamase_B"/>
    <property type="match status" value="1"/>
</dbReference>
<dbReference type="OrthoDB" id="449487at2759"/>
<evidence type="ECO:0000256" key="2">
    <source>
        <dbReference type="ARBA" id="ARBA00022801"/>
    </source>
</evidence>
<dbReference type="InterPro" id="IPR029229">
    <property type="entry name" value="Alkyl_sulf_C"/>
</dbReference>
<protein>
    <recommendedName>
        <fullName evidence="6">Metallo-beta-lactamase domain-containing protein</fullName>
    </recommendedName>
</protein>
<dbReference type="EMBL" id="JAIWYP010000009">
    <property type="protein sequence ID" value="KAH3768958.1"/>
    <property type="molecule type" value="Genomic_DNA"/>
</dbReference>
<dbReference type="CDD" id="cd07710">
    <property type="entry name" value="arylsulfatase_Sdsa1-like_MBL-fold"/>
    <property type="match status" value="1"/>
</dbReference>
<dbReference type="InterPro" id="IPR052195">
    <property type="entry name" value="Bact_Alkyl/Aryl-Sulfatase"/>
</dbReference>
<dbReference type="Gene3D" id="3.60.15.30">
    <property type="entry name" value="Metallo-beta-lactamase domain"/>
    <property type="match status" value="1"/>
</dbReference>
<organism evidence="7 8">
    <name type="scientific">Dreissena polymorpha</name>
    <name type="common">Zebra mussel</name>
    <name type="synonym">Mytilus polymorpha</name>
    <dbReference type="NCBI Taxonomy" id="45954"/>
    <lineage>
        <taxon>Eukaryota</taxon>
        <taxon>Metazoa</taxon>
        <taxon>Spiralia</taxon>
        <taxon>Lophotrochozoa</taxon>
        <taxon>Mollusca</taxon>
        <taxon>Bivalvia</taxon>
        <taxon>Autobranchia</taxon>
        <taxon>Heteroconchia</taxon>
        <taxon>Euheterodonta</taxon>
        <taxon>Imparidentia</taxon>
        <taxon>Neoheterodontei</taxon>
        <taxon>Myida</taxon>
        <taxon>Dreissenoidea</taxon>
        <taxon>Dreissenidae</taxon>
        <taxon>Dreissena</taxon>
    </lineage>
</organism>
<dbReference type="AlphaFoldDB" id="A0A9D4DXD6"/>
<dbReference type="InterPro" id="IPR044097">
    <property type="entry name" value="Bds1/SdsA1_MBL-fold"/>
</dbReference>
<dbReference type="PANTHER" id="PTHR43223">
    <property type="entry name" value="ALKYL/ARYL-SULFATASE"/>
    <property type="match status" value="1"/>
</dbReference>
<dbReference type="GO" id="GO:0046983">
    <property type="term" value="F:protein dimerization activity"/>
    <property type="evidence" value="ECO:0007669"/>
    <property type="project" value="InterPro"/>
</dbReference>
<dbReference type="Proteomes" id="UP000828390">
    <property type="component" value="Unassembled WGS sequence"/>
</dbReference>
<dbReference type="InterPro" id="IPR001279">
    <property type="entry name" value="Metallo-B-lactamas"/>
</dbReference>
<dbReference type="GO" id="GO:0018909">
    <property type="term" value="P:dodecyl sulfate metabolic process"/>
    <property type="evidence" value="ECO:0007669"/>
    <property type="project" value="InterPro"/>
</dbReference>
<name>A0A9D4DXD6_DREPO</name>
<dbReference type="InterPro" id="IPR036866">
    <property type="entry name" value="RibonucZ/Hydroxyglut_hydro"/>
</dbReference>
<feature type="domain" description="Metallo-beta-lactamase" evidence="6">
    <location>
        <begin position="73"/>
        <end position="287"/>
    </location>
</feature>
<feature type="chain" id="PRO_5039524201" description="Metallo-beta-lactamase domain-containing protein" evidence="5">
    <location>
        <begin position="17"/>
        <end position="588"/>
    </location>
</feature>
<reference evidence="7" key="1">
    <citation type="journal article" date="2019" name="bioRxiv">
        <title>The Genome of the Zebra Mussel, Dreissena polymorpha: A Resource for Invasive Species Research.</title>
        <authorList>
            <person name="McCartney M.A."/>
            <person name="Auch B."/>
            <person name="Kono T."/>
            <person name="Mallez S."/>
            <person name="Zhang Y."/>
            <person name="Obille A."/>
            <person name="Becker A."/>
            <person name="Abrahante J.E."/>
            <person name="Garbe J."/>
            <person name="Badalamenti J.P."/>
            <person name="Herman A."/>
            <person name="Mangelson H."/>
            <person name="Liachko I."/>
            <person name="Sullivan S."/>
            <person name="Sone E.D."/>
            <person name="Koren S."/>
            <person name="Silverstein K.A.T."/>
            <person name="Beckman K.B."/>
            <person name="Gohl D.M."/>
        </authorList>
    </citation>
    <scope>NUCLEOTIDE SEQUENCE</scope>
    <source>
        <strain evidence="7">Duluth1</strain>
        <tissue evidence="7">Whole animal</tissue>
    </source>
</reference>
<comment type="caution">
    <text evidence="7">The sequence shown here is derived from an EMBL/GenBank/DDBJ whole genome shotgun (WGS) entry which is preliminary data.</text>
</comment>
<dbReference type="SUPFAM" id="SSF56281">
    <property type="entry name" value="Metallo-hydrolase/oxidoreductase"/>
    <property type="match status" value="1"/>
</dbReference>
<dbReference type="Pfam" id="PF00753">
    <property type="entry name" value="Lactamase_B"/>
    <property type="match status" value="1"/>
</dbReference>
<keyword evidence="5" id="KW-0732">Signal</keyword>
<keyword evidence="3" id="KW-0862">Zinc</keyword>
<dbReference type="InterPro" id="IPR029228">
    <property type="entry name" value="Alkyl_sulf_dimr"/>
</dbReference>
<dbReference type="GO" id="GO:0018741">
    <property type="term" value="F:linear primary-alkylsulfatase activity"/>
    <property type="evidence" value="ECO:0007669"/>
    <property type="project" value="InterPro"/>
</dbReference>
<evidence type="ECO:0000256" key="3">
    <source>
        <dbReference type="ARBA" id="ARBA00022833"/>
    </source>
</evidence>
<evidence type="ECO:0000313" key="7">
    <source>
        <dbReference type="EMBL" id="KAH3768958.1"/>
    </source>
</evidence>
<sequence length="588" mass="66388">MNKLAVFVGIVLLVLAVFYGKHEWTKNSRELFRRKLETVHNTLDDIKEHAKEFNVKEIVKVSDSIYMGIGFALANSIMIIAPEGVVIVDVTESYEAAAEILTEFRKITKKPITDIVYTHSHPDHTYGAKAFIEDPSKPPRVWAHESITKGFGQYFYGPNQAHYARSMRQFGVFLPDHLSSGIGISLRYGDGSSTLAIKYPDTFIKGDWEDAVLAGLPLRFVHIPGETDDQIGVWIPSEKAFLCADDLYKAFPNLYAIRGTTSRELMQWVRSIDKIIDLQPTMLVPSHTRAVIGHAEVATLLTEYRDAIQFVHDQTIRLINYGYTADEIGNMLKLPAQLAKNPYLREFYGTVKWSAKSVFTYYEGWFSGDPVDLDPLTRGERADRMVELIDKDGILDAAKKALKNEDFQWALELASFVARTDPENKQANDLRVEALIELGSRQLSNNGRNYYLTSAMEIASGLKLTSPSAAKLALISEFPLEYPLSAFPTIFRADECETRNETVYFNFQDPVSHHYVRFRNGVVIIRHEVPHNWDIKVSSSVSSWKQILTGESSAVVMLATGEISIEGGILAFKSFMGCFDRDIKYTNF</sequence>
<evidence type="ECO:0000256" key="5">
    <source>
        <dbReference type="SAM" id="SignalP"/>
    </source>
</evidence>
<dbReference type="Pfam" id="PF14864">
    <property type="entry name" value="Alkyl_sulf_C"/>
    <property type="match status" value="1"/>
</dbReference>
<evidence type="ECO:0000313" key="8">
    <source>
        <dbReference type="Proteomes" id="UP000828390"/>
    </source>
</evidence>
<evidence type="ECO:0000256" key="1">
    <source>
        <dbReference type="ARBA" id="ARBA00022723"/>
    </source>
</evidence>
<dbReference type="InterPro" id="IPR036527">
    <property type="entry name" value="SCP2_sterol-bd_dom_sf"/>
</dbReference>
<reference evidence="7" key="2">
    <citation type="submission" date="2020-11" db="EMBL/GenBank/DDBJ databases">
        <authorList>
            <person name="McCartney M.A."/>
            <person name="Auch B."/>
            <person name="Kono T."/>
            <person name="Mallez S."/>
            <person name="Becker A."/>
            <person name="Gohl D.M."/>
            <person name="Silverstein K.A.T."/>
            <person name="Koren S."/>
            <person name="Bechman K.B."/>
            <person name="Herman A."/>
            <person name="Abrahante J.E."/>
            <person name="Garbe J."/>
        </authorList>
    </citation>
    <scope>NUCLEOTIDE SEQUENCE</scope>
    <source>
        <strain evidence="7">Duluth1</strain>
        <tissue evidence="7">Whole animal</tissue>
    </source>
</reference>
<gene>
    <name evidence="7" type="ORF">DPMN_170180</name>
</gene>